<sequence length="75" mass="8056">MVIPVPGGKLIITPHEVQARLAEGAVALSALVEDVRLLHKAGLLIADAGAVRWQLKLSAEQLQEIRELLGLPETE</sequence>
<dbReference type="Proteomes" id="UP000663207">
    <property type="component" value="Chromosome"/>
</dbReference>
<protein>
    <submittedName>
        <fullName evidence="1">DUF3389 family protein</fullName>
    </submittedName>
</protein>
<name>A0ABX7R4A5_9GAMM</name>
<reference evidence="1 2" key="1">
    <citation type="submission" date="2021-03" db="EMBL/GenBank/DDBJ databases">
        <title>Novel species identification of genus Shewanella.</title>
        <authorList>
            <person name="Liu G."/>
            <person name="Zhang Q."/>
        </authorList>
    </citation>
    <scope>NUCLEOTIDE SEQUENCE [LARGE SCALE GENOMIC DNA]</scope>
    <source>
        <strain evidence="1 2">FJAT-52962</strain>
    </source>
</reference>
<dbReference type="EMBL" id="CP071502">
    <property type="protein sequence ID" value="QSX38656.1"/>
    <property type="molecule type" value="Genomic_DNA"/>
</dbReference>
<accession>A0ABX7R4A5</accession>
<dbReference type="RefSeq" id="WP_207381697.1">
    <property type="nucleotide sequence ID" value="NZ_CP071502.1"/>
</dbReference>
<evidence type="ECO:0000313" key="2">
    <source>
        <dbReference type="Proteomes" id="UP000663207"/>
    </source>
</evidence>
<dbReference type="InterPro" id="IPR021811">
    <property type="entry name" value="DUF3389"/>
</dbReference>
<evidence type="ECO:0000313" key="1">
    <source>
        <dbReference type="EMBL" id="QSX38656.1"/>
    </source>
</evidence>
<keyword evidence="2" id="KW-1185">Reference proteome</keyword>
<dbReference type="Pfam" id="PF11869">
    <property type="entry name" value="DUF3389"/>
    <property type="match status" value="1"/>
</dbReference>
<proteinExistence type="predicted"/>
<organism evidence="1 2">
    <name type="scientific">Shewanella sedimentimangrovi</name>
    <dbReference type="NCBI Taxonomy" id="2814293"/>
    <lineage>
        <taxon>Bacteria</taxon>
        <taxon>Pseudomonadati</taxon>
        <taxon>Pseudomonadota</taxon>
        <taxon>Gammaproteobacteria</taxon>
        <taxon>Alteromonadales</taxon>
        <taxon>Shewanellaceae</taxon>
        <taxon>Shewanella</taxon>
    </lineage>
</organism>
<gene>
    <name evidence="1" type="ORF">JYB85_07555</name>
</gene>